<accession>A0A6A4RCP6</accession>
<evidence type="ECO:0000259" key="1">
    <source>
        <dbReference type="Pfam" id="PF00196"/>
    </source>
</evidence>
<dbReference type="SUPFAM" id="SSF46894">
    <property type="entry name" value="C-terminal effector domain of the bipartite response regulators"/>
    <property type="match status" value="1"/>
</dbReference>
<sequence>MVFHVSLTKQIVEDHGLSPRTVESHSAAIGAKLGTISQVKMTRVWIDRGATLRRTTEGVWSPTNFSAPLGSVNSPHHS</sequence>
<dbReference type="Proteomes" id="UP000441586">
    <property type="component" value="Unassembled WGS sequence"/>
</dbReference>
<dbReference type="InterPro" id="IPR000792">
    <property type="entry name" value="Tscrpt_reg_LuxR_C"/>
</dbReference>
<organism evidence="2 3">
    <name type="scientific">Parasedimentitalea maritima</name>
    <dbReference type="NCBI Taxonomy" id="2578117"/>
    <lineage>
        <taxon>Bacteria</taxon>
        <taxon>Pseudomonadati</taxon>
        <taxon>Pseudomonadota</taxon>
        <taxon>Alphaproteobacteria</taxon>
        <taxon>Rhodobacterales</taxon>
        <taxon>Paracoccaceae</taxon>
        <taxon>Parasedimentitalea</taxon>
    </lineage>
</organism>
<comment type="caution">
    <text evidence="2">The sequence shown here is derived from an EMBL/GenBank/DDBJ whole genome shotgun (WGS) entry which is preliminary data.</text>
</comment>
<dbReference type="AlphaFoldDB" id="A0A6A4RCP6"/>
<proteinExistence type="predicted"/>
<dbReference type="Gene3D" id="1.10.10.10">
    <property type="entry name" value="Winged helix-like DNA-binding domain superfamily/Winged helix DNA-binding domain"/>
    <property type="match status" value="1"/>
</dbReference>
<protein>
    <recommendedName>
        <fullName evidence="1">HTH luxR-type domain-containing protein</fullName>
    </recommendedName>
</protein>
<reference evidence="2 3" key="1">
    <citation type="submission" date="2019-12" db="EMBL/GenBank/DDBJ databases">
        <authorList>
            <person name="Zhang Y.-J."/>
        </authorList>
    </citation>
    <scope>NUCLEOTIDE SEQUENCE [LARGE SCALE GENOMIC DNA]</scope>
    <source>
        <strain evidence="2 3">H18S-6</strain>
    </source>
</reference>
<evidence type="ECO:0000313" key="2">
    <source>
        <dbReference type="EMBL" id="KAE9625564.1"/>
    </source>
</evidence>
<name>A0A6A4RCP6_9RHOB</name>
<dbReference type="Pfam" id="PF00196">
    <property type="entry name" value="GerE"/>
    <property type="match status" value="1"/>
</dbReference>
<dbReference type="InterPro" id="IPR016032">
    <property type="entry name" value="Sig_transdc_resp-reg_C-effctor"/>
</dbReference>
<dbReference type="GO" id="GO:0003677">
    <property type="term" value="F:DNA binding"/>
    <property type="evidence" value="ECO:0007669"/>
    <property type="project" value="InterPro"/>
</dbReference>
<gene>
    <name evidence="2" type="ORF">GP644_22285</name>
</gene>
<feature type="domain" description="HTH luxR-type" evidence="1">
    <location>
        <begin position="8"/>
        <end position="43"/>
    </location>
</feature>
<dbReference type="EMBL" id="WSFO01000019">
    <property type="protein sequence ID" value="KAE9625564.1"/>
    <property type="molecule type" value="Genomic_DNA"/>
</dbReference>
<evidence type="ECO:0000313" key="3">
    <source>
        <dbReference type="Proteomes" id="UP000441586"/>
    </source>
</evidence>
<dbReference type="InterPro" id="IPR036388">
    <property type="entry name" value="WH-like_DNA-bd_sf"/>
</dbReference>
<dbReference type="GO" id="GO:0006355">
    <property type="term" value="P:regulation of DNA-templated transcription"/>
    <property type="evidence" value="ECO:0007669"/>
    <property type="project" value="InterPro"/>
</dbReference>